<dbReference type="Gene3D" id="1.20.1560.10">
    <property type="entry name" value="ABC transporter type 1, transmembrane domain"/>
    <property type="match status" value="1"/>
</dbReference>
<dbReference type="PROSITE" id="PS00211">
    <property type="entry name" value="ABC_TRANSPORTER_1"/>
    <property type="match status" value="2"/>
</dbReference>
<dbReference type="Pfam" id="PF00664">
    <property type="entry name" value="ABC_membrane"/>
    <property type="match status" value="2"/>
</dbReference>
<feature type="transmembrane region" description="Helical" evidence="10">
    <location>
        <begin position="806"/>
        <end position="826"/>
    </location>
</feature>
<evidence type="ECO:0000256" key="7">
    <source>
        <dbReference type="ARBA" id="ARBA00022989"/>
    </source>
</evidence>
<dbReference type="PANTHER" id="PTHR43394:SF27">
    <property type="entry name" value="ATP-DEPENDENT TRANSLOCASE ABCB1-LIKE"/>
    <property type="match status" value="1"/>
</dbReference>
<comment type="subcellular location">
    <subcellularLocation>
        <location evidence="1">Cell membrane</location>
        <topology evidence="1">Multi-pass membrane protein</topology>
    </subcellularLocation>
</comment>
<dbReference type="Pfam" id="PF00005">
    <property type="entry name" value="ABC_tran"/>
    <property type="match status" value="2"/>
</dbReference>
<feature type="transmembrane region" description="Helical" evidence="10">
    <location>
        <begin position="703"/>
        <end position="728"/>
    </location>
</feature>
<dbReference type="Gene3D" id="3.40.50.300">
    <property type="entry name" value="P-loop containing nucleotide triphosphate hydrolases"/>
    <property type="match status" value="2"/>
</dbReference>
<dbReference type="InterPro" id="IPR036640">
    <property type="entry name" value="ABC1_TM_sf"/>
</dbReference>
<feature type="domain" description="ABC transporter" evidence="11">
    <location>
        <begin position="984"/>
        <end position="1222"/>
    </location>
</feature>
<keyword evidence="8 10" id="KW-0472">Membrane</keyword>
<dbReference type="GO" id="GO:0005524">
    <property type="term" value="F:ATP binding"/>
    <property type="evidence" value="ECO:0007669"/>
    <property type="project" value="UniProtKB-KW"/>
</dbReference>
<keyword evidence="3" id="KW-0813">Transport</keyword>
<evidence type="ECO:0000256" key="10">
    <source>
        <dbReference type="SAM" id="Phobius"/>
    </source>
</evidence>
<evidence type="ECO:0000256" key="6">
    <source>
        <dbReference type="ARBA" id="ARBA00022840"/>
    </source>
</evidence>
<feature type="domain" description="ABC transmembrane type-1" evidence="12">
    <location>
        <begin position="658"/>
        <end position="949"/>
    </location>
</feature>
<gene>
    <name evidence="13" type="ORF">BKA67DRAFT_609957</name>
</gene>
<keyword evidence="6" id="KW-0067">ATP-binding</keyword>
<dbReference type="SUPFAM" id="SSF90123">
    <property type="entry name" value="ABC transporter transmembrane region"/>
    <property type="match status" value="2"/>
</dbReference>
<dbReference type="Proteomes" id="UP000758603">
    <property type="component" value="Unassembled WGS sequence"/>
</dbReference>
<feature type="transmembrane region" description="Helical" evidence="10">
    <location>
        <begin position="920"/>
        <end position="944"/>
    </location>
</feature>
<evidence type="ECO:0000259" key="12">
    <source>
        <dbReference type="PROSITE" id="PS50929"/>
    </source>
</evidence>
<evidence type="ECO:0000256" key="4">
    <source>
        <dbReference type="ARBA" id="ARBA00022692"/>
    </source>
</evidence>
<feature type="domain" description="ABC transmembrane type-1" evidence="12">
    <location>
        <begin position="15"/>
        <end position="307"/>
    </location>
</feature>
<dbReference type="SMART" id="SM00382">
    <property type="entry name" value="AAA"/>
    <property type="match status" value="2"/>
</dbReference>
<evidence type="ECO:0000313" key="13">
    <source>
        <dbReference type="EMBL" id="KAH6649196.1"/>
    </source>
</evidence>
<dbReference type="PANTHER" id="PTHR43394">
    <property type="entry name" value="ATP-DEPENDENT PERMEASE MDL1, MITOCHONDRIAL"/>
    <property type="match status" value="1"/>
</dbReference>
<dbReference type="InterPro" id="IPR011527">
    <property type="entry name" value="ABC1_TM_dom"/>
</dbReference>
<evidence type="ECO:0000256" key="8">
    <source>
        <dbReference type="ARBA" id="ARBA00023136"/>
    </source>
</evidence>
<dbReference type="GO" id="GO:0005886">
    <property type="term" value="C:plasma membrane"/>
    <property type="evidence" value="ECO:0007669"/>
    <property type="project" value="UniProtKB-SubCell"/>
</dbReference>
<dbReference type="GeneID" id="70134274"/>
<dbReference type="GO" id="GO:0090374">
    <property type="term" value="P:oligopeptide export from mitochondrion"/>
    <property type="evidence" value="ECO:0007669"/>
    <property type="project" value="TreeGrafter"/>
</dbReference>
<evidence type="ECO:0000256" key="3">
    <source>
        <dbReference type="ARBA" id="ARBA00022448"/>
    </source>
</evidence>
<dbReference type="CDD" id="cd18578">
    <property type="entry name" value="ABC_6TM_Pgp_ABCB1_D2_like"/>
    <property type="match status" value="1"/>
</dbReference>
<protein>
    <submittedName>
        <fullName evidence="13">ABC multidrug transporter Mdr1</fullName>
    </submittedName>
</protein>
<dbReference type="OrthoDB" id="6500128at2759"/>
<name>A0A9P8UFX8_9PEZI</name>
<dbReference type="FunFam" id="1.20.1560.10:FF:000102">
    <property type="entry name" value="ABC multidrug transporter Mdr1"/>
    <property type="match status" value="1"/>
</dbReference>
<dbReference type="FunFam" id="3.40.50.300:FF:000916">
    <property type="entry name" value="ABC transporter B family member 9"/>
    <property type="match status" value="1"/>
</dbReference>
<feature type="transmembrane region" description="Helical" evidence="10">
    <location>
        <begin position="164"/>
        <end position="181"/>
    </location>
</feature>
<feature type="transmembrane region" description="Helical" evidence="10">
    <location>
        <begin position="67"/>
        <end position="88"/>
    </location>
</feature>
<dbReference type="CDD" id="cd03249">
    <property type="entry name" value="ABC_MTABC3_MDL1_MDL2"/>
    <property type="match status" value="2"/>
</dbReference>
<dbReference type="SUPFAM" id="SSF52540">
    <property type="entry name" value="P-loop containing nucleoside triphosphate hydrolases"/>
    <property type="match status" value="2"/>
</dbReference>
<keyword evidence="4 10" id="KW-0812">Transmembrane</keyword>
<keyword evidence="5" id="KW-0547">Nucleotide-binding</keyword>
<organism evidence="13 14">
    <name type="scientific">Truncatella angustata</name>
    <dbReference type="NCBI Taxonomy" id="152316"/>
    <lineage>
        <taxon>Eukaryota</taxon>
        <taxon>Fungi</taxon>
        <taxon>Dikarya</taxon>
        <taxon>Ascomycota</taxon>
        <taxon>Pezizomycotina</taxon>
        <taxon>Sordariomycetes</taxon>
        <taxon>Xylariomycetidae</taxon>
        <taxon>Amphisphaeriales</taxon>
        <taxon>Sporocadaceae</taxon>
        <taxon>Truncatella</taxon>
    </lineage>
</organism>
<evidence type="ECO:0000259" key="11">
    <source>
        <dbReference type="PROSITE" id="PS50893"/>
    </source>
</evidence>
<feature type="transmembrane region" description="Helical" evidence="10">
    <location>
        <begin position="884"/>
        <end position="908"/>
    </location>
</feature>
<feature type="transmembrane region" description="Helical" evidence="10">
    <location>
        <begin position="243"/>
        <end position="265"/>
    </location>
</feature>
<reference evidence="13" key="1">
    <citation type="journal article" date="2021" name="Nat. Commun.">
        <title>Genetic determinants of endophytism in the Arabidopsis root mycobiome.</title>
        <authorList>
            <person name="Mesny F."/>
            <person name="Miyauchi S."/>
            <person name="Thiergart T."/>
            <person name="Pickel B."/>
            <person name="Atanasova L."/>
            <person name="Karlsson M."/>
            <person name="Huettel B."/>
            <person name="Barry K.W."/>
            <person name="Haridas S."/>
            <person name="Chen C."/>
            <person name="Bauer D."/>
            <person name="Andreopoulos W."/>
            <person name="Pangilinan J."/>
            <person name="LaButti K."/>
            <person name="Riley R."/>
            <person name="Lipzen A."/>
            <person name="Clum A."/>
            <person name="Drula E."/>
            <person name="Henrissat B."/>
            <person name="Kohler A."/>
            <person name="Grigoriev I.V."/>
            <person name="Martin F.M."/>
            <person name="Hacquard S."/>
        </authorList>
    </citation>
    <scope>NUCLEOTIDE SEQUENCE</scope>
    <source>
        <strain evidence="13">MPI-SDFR-AT-0073</strain>
    </source>
</reference>
<dbReference type="GO" id="GO:0016887">
    <property type="term" value="F:ATP hydrolysis activity"/>
    <property type="evidence" value="ECO:0007669"/>
    <property type="project" value="InterPro"/>
</dbReference>
<sequence>MIYGYASRKDIIIIAISAFCAIAAGAALPLMTVIFGNLQNVFQNFLYGDGTETYDQFVQKLSGFVLYYVYLSIGEFVVTYFCTIGFMYTGEHITAKIRTRYFESCMSQNIGFFDKISAGEVTTHITSDTNLIQDGISQKLALSLTALATFVAAFVIGFVTYWKLALILCCTVVALTLNVRLGTRRIIKYSRVSLASYAEGGSLASEVISSIRNTIAFGTQDRMARKYDKHLQKAEHHGLRVKWASALMIATMWLIFFLSYSLAFWQGSRFLVNDEIPISKLLIITMSVMMGSSSFGGIMPNIQALMTAVAASTKIFSTIARVSPIDPTSEDGEKLDHVNGHIRLENVQHIYPSRPKVVVLHETSLDIPAGKTTALVGGSGSGKSTIVGLIERFYEPVKGKIYLDGHDISRLNLKWLRQQISLVSQEPTLFGTTVYHNIRYGLVGTSFEDKSEEKQRDVVVEAAKKANAHDFITALPKGYDTDVGEGGFLLSGGQKQRIAIARAIVCDPKILLLDEATSALDTKSERIVQAALEVASAGRTTISIAHRLSTIKDAHNIIVMSHGRIIEQGTHDGLLGDKEGAYFKLVTAQEIATTEAMTAEIEAERSEQELALPLAEKQSATQMYSDASKPTKDDQRYGVWTLISFVAALNKPEWKLMVAGFIFSAICGAGTPVSAIFYAKQVSILSHPVTDANRLQIKKDSDFWSLMYLVLAFVQCISFGLQGVAFAVCSERLVQRVRDQAFRAILRQDASFFDRYENTAGSLVSLLSTETTRIAGMSGVTLGTILMMMTTLLFAIIMSLVIGWKLALVCMSTIPVLLGCGFLRIWMLAHFQQRSRAAYTASATFASETISSIRTVASLTREQGALKQYRESLAQQRRRGLSSILTSSALYAAATSFSFLCSGLGFWYGGTLIGKGEYDMYTFFLCFMAVIVGGQAAGGTFSFAPDMSKAHHAAQELKALFDRQPIIDPTSDEGEPLSEVSGAIELRDVHFRYPTRLEQPVLRGVNLIARPGQYIALVGASGCGKSTVISLIERLYDPLAGGVYIDDKEISTLNIKDYRSFIALVSQEPTLYQGNIRDNVALGSSNEALLDETIESACREANIYDFIMSLPDGFNTVVGSKGVLLSGGQKQRIAIARALVRNPRILLLDEATSALDSESEYMVQAALDKAAEGRTTIAVAHRLSTIQKADLICVLEQGRILETGSHVDLMAKNGRYAELVNQQSLS</sequence>
<dbReference type="InterPro" id="IPR017871">
    <property type="entry name" value="ABC_transporter-like_CS"/>
</dbReference>
<dbReference type="InterPro" id="IPR003593">
    <property type="entry name" value="AAA+_ATPase"/>
</dbReference>
<comment type="caution">
    <text evidence="13">The sequence shown here is derived from an EMBL/GenBank/DDBJ whole genome shotgun (WGS) entry which is preliminary data.</text>
</comment>
<feature type="domain" description="ABC transporter" evidence="11">
    <location>
        <begin position="342"/>
        <end position="587"/>
    </location>
</feature>
<evidence type="ECO:0000256" key="1">
    <source>
        <dbReference type="ARBA" id="ARBA00004651"/>
    </source>
</evidence>
<proteinExistence type="inferred from homology"/>
<dbReference type="CDD" id="cd18577">
    <property type="entry name" value="ABC_6TM_Pgp_ABCB1_D1_like"/>
    <property type="match status" value="1"/>
</dbReference>
<dbReference type="PROSITE" id="PS50929">
    <property type="entry name" value="ABC_TM1F"/>
    <property type="match status" value="2"/>
</dbReference>
<feature type="transmembrane region" description="Helical" evidence="10">
    <location>
        <begin position="277"/>
        <end position="298"/>
    </location>
</feature>
<dbReference type="FunFam" id="1.20.1560.10:FF:000009">
    <property type="entry name" value="ABC transporter B family member 1"/>
    <property type="match status" value="1"/>
</dbReference>
<dbReference type="InterPro" id="IPR003439">
    <property type="entry name" value="ABC_transporter-like_ATP-bd"/>
</dbReference>
<dbReference type="FunFam" id="3.40.50.300:FF:000251">
    <property type="entry name" value="ABC transporter B family member 19"/>
    <property type="match status" value="1"/>
</dbReference>
<keyword evidence="7 10" id="KW-1133">Transmembrane helix</keyword>
<keyword evidence="9" id="KW-0325">Glycoprotein</keyword>
<dbReference type="AlphaFoldDB" id="A0A9P8UFX8"/>
<accession>A0A9P8UFX8</accession>
<dbReference type="GO" id="GO:0005743">
    <property type="term" value="C:mitochondrial inner membrane"/>
    <property type="evidence" value="ECO:0007669"/>
    <property type="project" value="TreeGrafter"/>
</dbReference>
<feature type="transmembrane region" description="Helical" evidence="10">
    <location>
        <begin position="656"/>
        <end position="679"/>
    </location>
</feature>
<evidence type="ECO:0000256" key="9">
    <source>
        <dbReference type="ARBA" id="ARBA00023180"/>
    </source>
</evidence>
<evidence type="ECO:0000256" key="5">
    <source>
        <dbReference type="ARBA" id="ARBA00022741"/>
    </source>
</evidence>
<dbReference type="EMBL" id="JAGPXC010000007">
    <property type="protein sequence ID" value="KAH6649196.1"/>
    <property type="molecule type" value="Genomic_DNA"/>
</dbReference>
<feature type="transmembrane region" description="Helical" evidence="10">
    <location>
        <begin position="780"/>
        <end position="800"/>
    </location>
</feature>
<comment type="similarity">
    <text evidence="2">Belongs to the ABC transporter superfamily. ABCB family. Multidrug resistance exporter (TC 3.A.1.201) subfamily.</text>
</comment>
<evidence type="ECO:0000313" key="14">
    <source>
        <dbReference type="Proteomes" id="UP000758603"/>
    </source>
</evidence>
<feature type="transmembrane region" description="Helical" evidence="10">
    <location>
        <begin position="12"/>
        <end position="35"/>
    </location>
</feature>
<keyword evidence="14" id="KW-1185">Reference proteome</keyword>
<dbReference type="PROSITE" id="PS50893">
    <property type="entry name" value="ABC_TRANSPORTER_2"/>
    <property type="match status" value="2"/>
</dbReference>
<evidence type="ECO:0000256" key="2">
    <source>
        <dbReference type="ARBA" id="ARBA00007577"/>
    </source>
</evidence>
<dbReference type="InterPro" id="IPR027417">
    <property type="entry name" value="P-loop_NTPase"/>
</dbReference>
<dbReference type="RefSeq" id="XP_045955703.1">
    <property type="nucleotide sequence ID" value="XM_046105383.1"/>
</dbReference>
<dbReference type="InterPro" id="IPR039421">
    <property type="entry name" value="Type_1_exporter"/>
</dbReference>
<dbReference type="GO" id="GO:0015421">
    <property type="term" value="F:ABC-type oligopeptide transporter activity"/>
    <property type="evidence" value="ECO:0007669"/>
    <property type="project" value="TreeGrafter"/>
</dbReference>
<feature type="transmembrane region" description="Helical" evidence="10">
    <location>
        <begin position="140"/>
        <end position="158"/>
    </location>
</feature>